<evidence type="ECO:0000313" key="1">
    <source>
        <dbReference type="EMBL" id="KIN07047.1"/>
    </source>
</evidence>
<keyword evidence="2" id="KW-1185">Reference proteome</keyword>
<dbReference type="EMBL" id="KN832870">
    <property type="protein sequence ID" value="KIN07047.1"/>
    <property type="molecule type" value="Genomic_DNA"/>
</dbReference>
<sequence length="465" mass="52627">CDLERPECRQCSRLNYICPGYRHGLDVVLRDQTTSLVARHRKTTCETPVSPTQITCKALQTPSLPRDITYSLESHALAFLFSSSDITPARDTRASHGHLDFLHPLCQNVAPNSPLALATSWLGVVVMGMYNRGKPYSLEGQLIGKVIKSILAAVADPISSLKDETLMAVILVAYGEHWRERRYGTYQASAIHQQGAESLIRQRGILNFNDGLSLALFDAVRHNAVGFAMSGSINLRNWDLWNIREDMRQLCNSYTPATELDGYGVTMVALKQQLKSKELGDGISLRESLFKLLEHLRSWQYRVPREWLPQLPACSMPSYPPPKICFLIDQWYLIQLGVLHLIRELHMKTHAAETAILQDMWEMECIDNIIASEYLILSREQAQTDSRQSAYIDGNFPSVTVQHCADLLLGPRFFSQILDNLDLLLSNALEELNLSTRVAVRYREVITWARREQATLKEAFALVKS</sequence>
<dbReference type="HOGENOM" id="CLU_565221_0_0_1"/>
<reference evidence="2" key="2">
    <citation type="submission" date="2015-01" db="EMBL/GenBank/DDBJ databases">
        <title>Evolutionary Origins and Diversification of the Mycorrhizal Mutualists.</title>
        <authorList>
            <consortium name="DOE Joint Genome Institute"/>
            <consortium name="Mycorrhizal Genomics Consortium"/>
            <person name="Kohler A."/>
            <person name="Kuo A."/>
            <person name="Nagy L.G."/>
            <person name="Floudas D."/>
            <person name="Copeland A."/>
            <person name="Barry K.W."/>
            <person name="Cichocki N."/>
            <person name="Veneault-Fourrey C."/>
            <person name="LaButti K."/>
            <person name="Lindquist E.A."/>
            <person name="Lipzen A."/>
            <person name="Lundell T."/>
            <person name="Morin E."/>
            <person name="Murat C."/>
            <person name="Riley R."/>
            <person name="Ohm R."/>
            <person name="Sun H."/>
            <person name="Tunlid A."/>
            <person name="Henrissat B."/>
            <person name="Grigoriev I.V."/>
            <person name="Hibbett D.S."/>
            <person name="Martin F."/>
        </authorList>
    </citation>
    <scope>NUCLEOTIDE SEQUENCE [LARGE SCALE GENOMIC DNA]</scope>
    <source>
        <strain evidence="2">Zn</strain>
    </source>
</reference>
<dbReference type="Proteomes" id="UP000054321">
    <property type="component" value="Unassembled WGS sequence"/>
</dbReference>
<evidence type="ECO:0008006" key="3">
    <source>
        <dbReference type="Google" id="ProtNLM"/>
    </source>
</evidence>
<protein>
    <recommendedName>
        <fullName evidence="3">Zn(2)-C6 fungal-type domain-containing protein</fullName>
    </recommendedName>
</protein>
<evidence type="ECO:0000313" key="2">
    <source>
        <dbReference type="Proteomes" id="UP000054321"/>
    </source>
</evidence>
<accession>A0A0C3HXV5</accession>
<reference evidence="1 2" key="1">
    <citation type="submission" date="2014-04" db="EMBL/GenBank/DDBJ databases">
        <authorList>
            <consortium name="DOE Joint Genome Institute"/>
            <person name="Kuo A."/>
            <person name="Martino E."/>
            <person name="Perotto S."/>
            <person name="Kohler A."/>
            <person name="Nagy L.G."/>
            <person name="Floudas D."/>
            <person name="Copeland A."/>
            <person name="Barry K.W."/>
            <person name="Cichocki N."/>
            <person name="Veneault-Fourrey C."/>
            <person name="LaButti K."/>
            <person name="Lindquist E.A."/>
            <person name="Lipzen A."/>
            <person name="Lundell T."/>
            <person name="Morin E."/>
            <person name="Murat C."/>
            <person name="Sun H."/>
            <person name="Tunlid A."/>
            <person name="Henrissat B."/>
            <person name="Grigoriev I.V."/>
            <person name="Hibbett D.S."/>
            <person name="Martin F."/>
            <person name="Nordberg H.P."/>
            <person name="Cantor M.N."/>
            <person name="Hua S.X."/>
        </authorList>
    </citation>
    <scope>NUCLEOTIDE SEQUENCE [LARGE SCALE GENOMIC DNA]</scope>
    <source>
        <strain evidence="1 2">Zn</strain>
    </source>
</reference>
<gene>
    <name evidence="1" type="ORF">OIDMADRAFT_111488</name>
</gene>
<dbReference type="OrthoDB" id="4314040at2759"/>
<dbReference type="InParanoid" id="A0A0C3HXV5"/>
<dbReference type="AlphaFoldDB" id="A0A0C3HXV5"/>
<dbReference type="PANTHER" id="PTHR38791:SF11">
    <property type="entry name" value="ZN(II)2CYS6 TRANSCRIPTION FACTOR (EUROFUNG)"/>
    <property type="match status" value="1"/>
</dbReference>
<feature type="non-terminal residue" evidence="1">
    <location>
        <position position="1"/>
    </location>
</feature>
<name>A0A0C3HXV5_OIDMZ</name>
<dbReference type="PANTHER" id="PTHR38791">
    <property type="entry name" value="ZN(II)2CYS6 TRANSCRIPTION FACTOR (EUROFUNG)-RELATED-RELATED"/>
    <property type="match status" value="1"/>
</dbReference>
<dbReference type="InterPro" id="IPR053175">
    <property type="entry name" value="DHMBA_Reg_Transcription_Factor"/>
</dbReference>
<proteinExistence type="predicted"/>
<organism evidence="1 2">
    <name type="scientific">Oidiodendron maius (strain Zn)</name>
    <dbReference type="NCBI Taxonomy" id="913774"/>
    <lineage>
        <taxon>Eukaryota</taxon>
        <taxon>Fungi</taxon>
        <taxon>Dikarya</taxon>
        <taxon>Ascomycota</taxon>
        <taxon>Pezizomycotina</taxon>
        <taxon>Leotiomycetes</taxon>
        <taxon>Leotiomycetes incertae sedis</taxon>
        <taxon>Myxotrichaceae</taxon>
        <taxon>Oidiodendron</taxon>
    </lineage>
</organism>